<reference evidence="2" key="2">
    <citation type="journal article" date="2019" name="IMA Fungus">
        <title>Genome sequencing and comparison of five Tilletia species to identify candidate genes for the detection of regulated species infecting wheat.</title>
        <authorList>
            <person name="Nguyen H.D.T."/>
            <person name="Sultana T."/>
            <person name="Kesanakurti P."/>
            <person name="Hambleton S."/>
        </authorList>
    </citation>
    <scope>NUCLEOTIDE SEQUENCE</scope>
    <source>
        <strain evidence="2">DAOMC 238032</strain>
    </source>
</reference>
<evidence type="ECO:0000313" key="3">
    <source>
        <dbReference type="Proteomes" id="UP000077671"/>
    </source>
</evidence>
<reference evidence="2" key="1">
    <citation type="submission" date="2016-04" db="EMBL/GenBank/DDBJ databases">
        <authorList>
            <person name="Nguyen H.D."/>
            <person name="Kesanakurti P."/>
            <person name="Cullis J."/>
            <person name="Levesque C.A."/>
            <person name="Hambleton S."/>
        </authorList>
    </citation>
    <scope>NUCLEOTIDE SEQUENCE</scope>
    <source>
        <strain evidence="2">DAOMC 238032</strain>
    </source>
</reference>
<organism evidence="2 3">
    <name type="scientific">Tilletia caries</name>
    <name type="common">wheat bunt fungus</name>
    <dbReference type="NCBI Taxonomy" id="13290"/>
    <lineage>
        <taxon>Eukaryota</taxon>
        <taxon>Fungi</taxon>
        <taxon>Dikarya</taxon>
        <taxon>Basidiomycota</taxon>
        <taxon>Ustilaginomycotina</taxon>
        <taxon>Exobasidiomycetes</taxon>
        <taxon>Tilletiales</taxon>
        <taxon>Tilletiaceae</taxon>
        <taxon>Tilletia</taxon>
    </lineage>
</organism>
<dbReference type="EMBL" id="LWDD02001342">
    <property type="protein sequence ID" value="KAE8249092.1"/>
    <property type="molecule type" value="Genomic_DNA"/>
</dbReference>
<name>A0A177U7W8_9BASI</name>
<feature type="compositionally biased region" description="Polar residues" evidence="1">
    <location>
        <begin position="34"/>
        <end position="44"/>
    </location>
</feature>
<comment type="caution">
    <text evidence="2">The sequence shown here is derived from an EMBL/GenBank/DDBJ whole genome shotgun (WGS) entry which is preliminary data.</text>
</comment>
<protein>
    <submittedName>
        <fullName evidence="2">Uncharacterized protein</fullName>
    </submittedName>
</protein>
<feature type="region of interest" description="Disordered" evidence="1">
    <location>
        <begin position="1"/>
        <end position="44"/>
    </location>
</feature>
<dbReference type="AlphaFoldDB" id="A0A177U7W8"/>
<dbReference type="Proteomes" id="UP000077671">
    <property type="component" value="Unassembled WGS sequence"/>
</dbReference>
<sequence length="80" mass="8754">MAPTDDNIGPRGAWSVTTVTAAPSNRCARRENAQARQESSNSEATIFFSDTEPRTMQRAVQQFPQAGVIDRSDCAKIEIP</sequence>
<gene>
    <name evidence="2" type="ORF">A4X03_0g6667</name>
</gene>
<evidence type="ECO:0000313" key="2">
    <source>
        <dbReference type="EMBL" id="KAE8249092.1"/>
    </source>
</evidence>
<accession>A0A177U7W8</accession>
<proteinExistence type="predicted"/>
<evidence type="ECO:0000256" key="1">
    <source>
        <dbReference type="SAM" id="MobiDB-lite"/>
    </source>
</evidence>